<organism evidence="1 2">
    <name type="scientific">Yinghuangia aomiensis</name>
    <dbReference type="NCBI Taxonomy" id="676205"/>
    <lineage>
        <taxon>Bacteria</taxon>
        <taxon>Bacillati</taxon>
        <taxon>Actinomycetota</taxon>
        <taxon>Actinomycetes</taxon>
        <taxon>Kitasatosporales</taxon>
        <taxon>Streptomycetaceae</taxon>
        <taxon>Yinghuangia</taxon>
    </lineage>
</organism>
<dbReference type="RefSeq" id="WP_345674211.1">
    <property type="nucleotide sequence ID" value="NZ_BAABHS010000003.1"/>
</dbReference>
<proteinExistence type="predicted"/>
<name>A0ABP9GU35_9ACTN</name>
<accession>A0ABP9GU35</accession>
<reference evidence="2" key="1">
    <citation type="journal article" date="2019" name="Int. J. Syst. Evol. Microbiol.">
        <title>The Global Catalogue of Microorganisms (GCM) 10K type strain sequencing project: providing services to taxonomists for standard genome sequencing and annotation.</title>
        <authorList>
            <consortium name="The Broad Institute Genomics Platform"/>
            <consortium name="The Broad Institute Genome Sequencing Center for Infectious Disease"/>
            <person name="Wu L."/>
            <person name="Ma J."/>
        </authorList>
    </citation>
    <scope>NUCLEOTIDE SEQUENCE [LARGE SCALE GENOMIC DNA]</scope>
    <source>
        <strain evidence="2">JCM 17986</strain>
    </source>
</reference>
<dbReference type="Proteomes" id="UP001500466">
    <property type="component" value="Unassembled WGS sequence"/>
</dbReference>
<gene>
    <name evidence="1" type="ORF">GCM10023205_12040</name>
</gene>
<comment type="caution">
    <text evidence="1">The sequence shown here is derived from an EMBL/GenBank/DDBJ whole genome shotgun (WGS) entry which is preliminary data.</text>
</comment>
<keyword evidence="2" id="KW-1185">Reference proteome</keyword>
<evidence type="ECO:0000313" key="1">
    <source>
        <dbReference type="EMBL" id="GAA4952450.1"/>
    </source>
</evidence>
<evidence type="ECO:0008006" key="3">
    <source>
        <dbReference type="Google" id="ProtNLM"/>
    </source>
</evidence>
<evidence type="ECO:0000313" key="2">
    <source>
        <dbReference type="Proteomes" id="UP001500466"/>
    </source>
</evidence>
<dbReference type="EMBL" id="BAABHS010000003">
    <property type="protein sequence ID" value="GAA4952450.1"/>
    <property type="molecule type" value="Genomic_DNA"/>
</dbReference>
<sequence length="274" mass="30083">MGEAVDLRRVDVDAVLDRVSRALGLQFDPRSVVRKRRSIGFASDRTTWVRIERRPDARIDGQGWGVETAAAITGVAMPTWRASTSWRGADGAMWHADECDLVPGSPVKRGGRLLTDPGLSEEWWSVFGASMDALRVQPTTRVATPDTVRVNQDHVSETIARAFPEAGDTSVRTWRAAHADLNWANIAGPACMIFDWEDWGLAPEGLDAATLWGESLAVPSLAARVWAERREDLESHDGRVMRLFTLAKVIAYGSDDDPLYGPARHAAASILAVR</sequence>
<protein>
    <recommendedName>
        <fullName evidence="3">Aminoglycoside phosphotransferase domain-containing protein</fullName>
    </recommendedName>
</protein>